<feature type="domain" description="C2H2-type" evidence="16">
    <location>
        <begin position="577"/>
        <end position="604"/>
    </location>
</feature>
<evidence type="ECO:0000256" key="11">
    <source>
        <dbReference type="ARBA" id="ARBA00023125"/>
    </source>
</evidence>
<feature type="domain" description="C2H2-type" evidence="16">
    <location>
        <begin position="521"/>
        <end position="548"/>
    </location>
</feature>
<feature type="domain" description="C2H2-type" evidence="16">
    <location>
        <begin position="305"/>
        <end position="332"/>
    </location>
</feature>
<keyword evidence="18" id="KW-1185">Reference proteome</keyword>
<dbReference type="FunFam" id="3.30.160.60:FF:000260">
    <property type="entry name" value="Spalt-like transcription factor 1"/>
    <property type="match status" value="1"/>
</dbReference>
<feature type="domain" description="C2H2-type" evidence="16">
    <location>
        <begin position="549"/>
        <end position="576"/>
    </location>
</feature>
<keyword evidence="7 14" id="KW-0863">Zinc-finger</keyword>
<evidence type="ECO:0000256" key="1">
    <source>
        <dbReference type="ARBA" id="ARBA00003767"/>
    </source>
</evidence>
<evidence type="ECO:0000256" key="6">
    <source>
        <dbReference type="ARBA" id="ARBA00022737"/>
    </source>
</evidence>
<evidence type="ECO:0000256" key="5">
    <source>
        <dbReference type="ARBA" id="ARBA00022723"/>
    </source>
</evidence>
<dbReference type="GO" id="GO:0000981">
    <property type="term" value="F:DNA-binding transcription factor activity, RNA polymerase II-specific"/>
    <property type="evidence" value="ECO:0007669"/>
    <property type="project" value="TreeGrafter"/>
</dbReference>
<dbReference type="SMART" id="SM00355">
    <property type="entry name" value="ZnF_C2H2"/>
    <property type="match status" value="10"/>
</dbReference>
<keyword evidence="10" id="KW-0805">Transcription regulation</keyword>
<keyword evidence="9" id="KW-0832">Ubl conjugation</keyword>
<dbReference type="FunFam" id="3.30.160.60:FF:000110">
    <property type="entry name" value="Zinc finger protein-like"/>
    <property type="match status" value="1"/>
</dbReference>
<dbReference type="PANTHER" id="PTHR23226">
    <property type="entry name" value="ZINC FINGER AND SCAN DOMAIN-CONTAINING"/>
    <property type="match status" value="1"/>
</dbReference>
<evidence type="ECO:0000313" key="17">
    <source>
        <dbReference type="EMBL" id="CAJ1077571.1"/>
    </source>
</evidence>
<dbReference type="AlphaFoldDB" id="A0AAV1GUT1"/>
<dbReference type="Pfam" id="PF00096">
    <property type="entry name" value="zf-C2H2"/>
    <property type="match status" value="10"/>
</dbReference>
<evidence type="ECO:0000256" key="7">
    <source>
        <dbReference type="ARBA" id="ARBA00022771"/>
    </source>
</evidence>
<keyword evidence="11" id="KW-0238">DNA-binding</keyword>
<dbReference type="FunFam" id="3.30.160.60:FF:001384">
    <property type="entry name" value="Zinc finger protein"/>
    <property type="match status" value="2"/>
</dbReference>
<dbReference type="PROSITE" id="PS50157">
    <property type="entry name" value="ZINC_FINGER_C2H2_2"/>
    <property type="match status" value="10"/>
</dbReference>
<keyword evidence="12" id="KW-0804">Transcription</keyword>
<dbReference type="InterPro" id="IPR036236">
    <property type="entry name" value="Znf_C2H2_sf"/>
</dbReference>
<evidence type="ECO:0000256" key="4">
    <source>
        <dbReference type="ARBA" id="ARBA00022499"/>
    </source>
</evidence>
<dbReference type="InterPro" id="IPR013087">
    <property type="entry name" value="Znf_C2H2_type"/>
</dbReference>
<dbReference type="Proteomes" id="UP001178508">
    <property type="component" value="Chromosome 17"/>
</dbReference>
<keyword evidence="4" id="KW-1017">Isopeptide bond</keyword>
<evidence type="ECO:0000256" key="8">
    <source>
        <dbReference type="ARBA" id="ARBA00022833"/>
    </source>
</evidence>
<comment type="similarity">
    <text evidence="3">Belongs to the krueppel C2H2-type zinc-finger protein family.</text>
</comment>
<dbReference type="FunFam" id="3.30.160.60:FF:001732">
    <property type="entry name" value="Zgc:162936"/>
    <property type="match status" value="1"/>
</dbReference>
<dbReference type="SUPFAM" id="SSF57667">
    <property type="entry name" value="beta-beta-alpha zinc fingers"/>
    <property type="match status" value="5"/>
</dbReference>
<dbReference type="GO" id="GO:0000978">
    <property type="term" value="F:RNA polymerase II cis-regulatory region sequence-specific DNA binding"/>
    <property type="evidence" value="ECO:0007669"/>
    <property type="project" value="TreeGrafter"/>
</dbReference>
<reference evidence="17" key="1">
    <citation type="submission" date="2023-08" db="EMBL/GenBank/DDBJ databases">
        <authorList>
            <person name="Alioto T."/>
            <person name="Alioto T."/>
            <person name="Gomez Garrido J."/>
        </authorList>
    </citation>
    <scope>NUCLEOTIDE SEQUENCE</scope>
</reference>
<accession>A0AAV1GUT1</accession>
<dbReference type="GO" id="GO:0005634">
    <property type="term" value="C:nucleus"/>
    <property type="evidence" value="ECO:0007669"/>
    <property type="project" value="UniProtKB-SubCell"/>
</dbReference>
<dbReference type="EMBL" id="OY660880">
    <property type="protein sequence ID" value="CAJ1077571.1"/>
    <property type="molecule type" value="Genomic_DNA"/>
</dbReference>
<feature type="domain" description="C2H2-type" evidence="16">
    <location>
        <begin position="493"/>
        <end position="520"/>
    </location>
</feature>
<keyword evidence="6" id="KW-0677">Repeat</keyword>
<feature type="compositionally biased region" description="Basic and acidic residues" evidence="15">
    <location>
        <begin position="153"/>
        <end position="166"/>
    </location>
</feature>
<keyword evidence="5" id="KW-0479">Metal-binding</keyword>
<dbReference type="GO" id="GO:0008270">
    <property type="term" value="F:zinc ion binding"/>
    <property type="evidence" value="ECO:0007669"/>
    <property type="project" value="UniProtKB-KW"/>
</dbReference>
<feature type="domain" description="C2H2-type" evidence="16">
    <location>
        <begin position="249"/>
        <end position="276"/>
    </location>
</feature>
<protein>
    <submittedName>
        <fullName evidence="17">Zinc finger protein 2 homolog</fullName>
    </submittedName>
</protein>
<keyword evidence="8" id="KW-0862">Zinc</keyword>
<feature type="domain" description="C2H2-type" evidence="16">
    <location>
        <begin position="221"/>
        <end position="248"/>
    </location>
</feature>
<evidence type="ECO:0000259" key="16">
    <source>
        <dbReference type="PROSITE" id="PS50157"/>
    </source>
</evidence>
<feature type="domain" description="C2H2-type" evidence="16">
    <location>
        <begin position="277"/>
        <end position="304"/>
    </location>
</feature>
<evidence type="ECO:0000256" key="2">
    <source>
        <dbReference type="ARBA" id="ARBA00004123"/>
    </source>
</evidence>
<dbReference type="GO" id="GO:0045893">
    <property type="term" value="P:positive regulation of DNA-templated transcription"/>
    <property type="evidence" value="ECO:0007669"/>
    <property type="project" value="UniProtKB-ARBA"/>
</dbReference>
<comment type="function">
    <text evidence="1">May be involved in transcriptional regulation.</text>
</comment>
<dbReference type="Gene3D" id="3.30.160.60">
    <property type="entry name" value="Classic Zinc Finger"/>
    <property type="match status" value="10"/>
</dbReference>
<evidence type="ECO:0000256" key="14">
    <source>
        <dbReference type="PROSITE-ProRule" id="PRU00042"/>
    </source>
</evidence>
<evidence type="ECO:0000313" key="18">
    <source>
        <dbReference type="Proteomes" id="UP001178508"/>
    </source>
</evidence>
<dbReference type="FunFam" id="3.30.160.60:FF:000478">
    <property type="entry name" value="Zinc finger protein 133"/>
    <property type="match status" value="1"/>
</dbReference>
<proteinExistence type="inferred from homology"/>
<evidence type="ECO:0000256" key="3">
    <source>
        <dbReference type="ARBA" id="ARBA00006991"/>
    </source>
</evidence>
<dbReference type="FunFam" id="3.30.160.60:FF:002716">
    <property type="entry name" value="Zinc finger protein 212"/>
    <property type="match status" value="2"/>
</dbReference>
<feature type="compositionally biased region" description="Basic and acidic residues" evidence="15">
    <location>
        <begin position="403"/>
        <end position="436"/>
    </location>
</feature>
<dbReference type="FunFam" id="3.30.160.60:FF:000247">
    <property type="entry name" value="Zinc finger protein 236"/>
    <property type="match status" value="1"/>
</dbReference>
<feature type="region of interest" description="Disordered" evidence="15">
    <location>
        <begin position="127"/>
        <end position="168"/>
    </location>
</feature>
<name>A0AAV1GUT1_XYRNO</name>
<organism evidence="17 18">
    <name type="scientific">Xyrichtys novacula</name>
    <name type="common">Pearly razorfish</name>
    <name type="synonym">Hemipteronotus novacula</name>
    <dbReference type="NCBI Taxonomy" id="13765"/>
    <lineage>
        <taxon>Eukaryota</taxon>
        <taxon>Metazoa</taxon>
        <taxon>Chordata</taxon>
        <taxon>Craniata</taxon>
        <taxon>Vertebrata</taxon>
        <taxon>Euteleostomi</taxon>
        <taxon>Actinopterygii</taxon>
        <taxon>Neopterygii</taxon>
        <taxon>Teleostei</taxon>
        <taxon>Neoteleostei</taxon>
        <taxon>Acanthomorphata</taxon>
        <taxon>Eupercaria</taxon>
        <taxon>Labriformes</taxon>
        <taxon>Labridae</taxon>
        <taxon>Xyrichtys</taxon>
    </lineage>
</organism>
<evidence type="ECO:0000256" key="15">
    <source>
        <dbReference type="SAM" id="MobiDB-lite"/>
    </source>
</evidence>
<comment type="subcellular location">
    <subcellularLocation>
        <location evidence="2">Nucleus</location>
    </subcellularLocation>
</comment>
<sequence>MSQVQMLRDFVNQRLTAAAEEIFEVFGRTIAEYEEQLYRSKEENEQQQRLLDTVYSSQLLSSRTDIQELSVLEEKLPSEQDTCSQEDTETPCIKKEQEGLWSSQEGEQHQGLEIYSSNFQFTSVPVKNEDDEENSPDHHERETGRMKTGNGGGDRKKTEQARKPSLERNLQPVIKVRTVDTSEPGTEEKDYDWMETREHYSSLKCVKYKNSKRPKTNKKPHSCPECGKTFSRHHILIRHMRIHTGEKPFSCSWCGKRFNQKGNLTNHLVLHTKEKPFKCSECGKSFSLKGNLTKHMLVHTREKPFSCSECGKRFSQKRVLINHMVVHTRKKPHRHSAEISLILMETEEPPIEQHEWSHNQVQKGTEQPLITKEQEGPWSSQAGPHGLEEAYTAKFSSTTQSEDCDKKPQLHQSETEHMQTRNGGEDCRRPGPAKDPDCEEDLQTEVEVKTEDFPESVTENGVHDWWETGEQHPSFGIVKYIKHKEPGTDESLHSCPECDNTFREEHALTAHMNIHMSEKSFCCSWCGKEFNHRGHLNKHMILHTGEKPFSCSICGKRFNQKGNVTAHMVLHTKERPFSCSECGKRFNHRGNLSKHMFVHTGEKPFSCPECGKRFTQKGNLTAHMILHTEERPFRCSECGKGFSQKGNFTKHMLAHRRNTLSCS</sequence>
<evidence type="ECO:0000256" key="13">
    <source>
        <dbReference type="ARBA" id="ARBA00023242"/>
    </source>
</evidence>
<dbReference type="PROSITE" id="PS00028">
    <property type="entry name" value="ZINC_FINGER_C2H2_1"/>
    <property type="match status" value="10"/>
</dbReference>
<evidence type="ECO:0000256" key="10">
    <source>
        <dbReference type="ARBA" id="ARBA00023015"/>
    </source>
</evidence>
<feature type="region of interest" description="Disordered" evidence="15">
    <location>
        <begin position="395"/>
        <end position="441"/>
    </location>
</feature>
<evidence type="ECO:0000256" key="12">
    <source>
        <dbReference type="ARBA" id="ARBA00023163"/>
    </source>
</evidence>
<feature type="compositionally biased region" description="Basic and acidic residues" evidence="15">
    <location>
        <begin position="135"/>
        <end position="145"/>
    </location>
</feature>
<keyword evidence="13" id="KW-0539">Nucleus</keyword>
<evidence type="ECO:0000256" key="9">
    <source>
        <dbReference type="ARBA" id="ARBA00022843"/>
    </source>
</evidence>
<feature type="domain" description="C2H2-type" evidence="16">
    <location>
        <begin position="605"/>
        <end position="632"/>
    </location>
</feature>
<dbReference type="GO" id="GO:0005694">
    <property type="term" value="C:chromosome"/>
    <property type="evidence" value="ECO:0007669"/>
    <property type="project" value="UniProtKB-ARBA"/>
</dbReference>
<gene>
    <name evidence="17" type="ORF">XNOV1_A029723</name>
</gene>
<feature type="domain" description="C2H2-type" evidence="16">
    <location>
        <begin position="633"/>
        <end position="660"/>
    </location>
</feature>
<dbReference type="PANTHER" id="PTHR23226:SF416">
    <property type="entry name" value="FI01424P"/>
    <property type="match status" value="1"/>
</dbReference>